<comment type="caution">
    <text evidence="3">The sequence shown here is derived from an EMBL/GenBank/DDBJ whole genome shotgun (WGS) entry which is preliminary data.</text>
</comment>
<evidence type="ECO:0000256" key="1">
    <source>
        <dbReference type="SAM" id="MobiDB-lite"/>
    </source>
</evidence>
<protein>
    <submittedName>
        <fullName evidence="3">Uncharacterized protein</fullName>
    </submittedName>
</protein>
<dbReference type="Proteomes" id="UP000183922">
    <property type="component" value="Unassembled WGS sequence"/>
</dbReference>
<feature type="compositionally biased region" description="Polar residues" evidence="1">
    <location>
        <begin position="1"/>
        <end position="16"/>
    </location>
</feature>
<organism evidence="3 4">
    <name type="scientific">Candidatus Kuenenbacteria bacterium CG2_30_39_24</name>
    <dbReference type="NCBI Taxonomy" id="1805236"/>
    <lineage>
        <taxon>Bacteria</taxon>
        <taxon>Candidatus Kueneniibacteriota</taxon>
    </lineage>
</organism>
<gene>
    <name evidence="3" type="ORF">AUK13_02125</name>
</gene>
<feature type="transmembrane region" description="Helical" evidence="2">
    <location>
        <begin position="27"/>
        <end position="47"/>
    </location>
</feature>
<dbReference type="AlphaFoldDB" id="A0A1J5F6J8"/>
<keyword evidence="2" id="KW-0472">Membrane</keyword>
<sequence>MNQTKQQPSHPEQSGEIQPEPSQKPKMILWIILAALAAIIFIGWVVWTYQKTIQQDRELYSSPVIIRQTGQMNESTTAFRFLDDRFNTFTENFKRYIKDNEDLNFLEEGLEEDVITFLYDNKYIKGFRVKYKNEFLFNNFLKNSGFKDIGAADGIGGGYIEYKTNFTDVEEGGQILCFDNYGYYCTSCADSDRPVCCNAFDVTRVFVCGRVKDMFKDDYHTSFNPNTVKVGDIVSLMEVVSINPYRDDRMDLWPDQNMVIQFSGPIWLIGEYNIADGDSFYPAGTVYFTVTDSQHDNKIPHAEGTNSTTFIFSNQDFAKEKFNKDQTNGHATIVIDNLIYKIYPSMVTNEAELIQIEKIN</sequence>
<keyword evidence="2" id="KW-0812">Transmembrane</keyword>
<feature type="region of interest" description="Disordered" evidence="1">
    <location>
        <begin position="1"/>
        <end position="21"/>
    </location>
</feature>
<reference evidence="3 4" key="1">
    <citation type="journal article" date="2016" name="Environ. Microbiol.">
        <title>Genomic resolution of a cold subsurface aquifer community provides metabolic insights for novel microbes adapted to high CO concentrations.</title>
        <authorList>
            <person name="Probst A.J."/>
            <person name="Castelle C.J."/>
            <person name="Singh A."/>
            <person name="Brown C.T."/>
            <person name="Anantharaman K."/>
            <person name="Sharon I."/>
            <person name="Hug L.A."/>
            <person name="Burstein D."/>
            <person name="Emerson J.B."/>
            <person name="Thomas B.C."/>
            <person name="Banfield J.F."/>
        </authorList>
    </citation>
    <scope>NUCLEOTIDE SEQUENCE [LARGE SCALE GENOMIC DNA]</scope>
    <source>
        <strain evidence="3">CG2_30_39_24</strain>
    </source>
</reference>
<name>A0A1J5F6J8_9BACT</name>
<dbReference type="STRING" id="1805236.AUK13_02125"/>
<evidence type="ECO:0000313" key="3">
    <source>
        <dbReference type="EMBL" id="OIP55869.1"/>
    </source>
</evidence>
<evidence type="ECO:0000256" key="2">
    <source>
        <dbReference type="SAM" id="Phobius"/>
    </source>
</evidence>
<dbReference type="EMBL" id="MNYR01000033">
    <property type="protein sequence ID" value="OIP55869.1"/>
    <property type="molecule type" value="Genomic_DNA"/>
</dbReference>
<proteinExistence type="predicted"/>
<accession>A0A1J5F6J8</accession>
<evidence type="ECO:0000313" key="4">
    <source>
        <dbReference type="Proteomes" id="UP000183922"/>
    </source>
</evidence>
<keyword evidence="2" id="KW-1133">Transmembrane helix</keyword>